<evidence type="ECO:0000313" key="18">
    <source>
        <dbReference type="EMBL" id="SDJ79915.1"/>
    </source>
</evidence>
<evidence type="ECO:0000256" key="8">
    <source>
        <dbReference type="ARBA" id="ARBA00022801"/>
    </source>
</evidence>
<evidence type="ECO:0000256" key="16">
    <source>
        <dbReference type="PIRSR" id="PIRSR006404-2"/>
    </source>
</evidence>
<keyword evidence="7" id="KW-0677">Repeat</keyword>
<dbReference type="CDD" id="cd06164">
    <property type="entry name" value="S2P-M50_SpoIVFB_CBS"/>
    <property type="match status" value="1"/>
</dbReference>
<dbReference type="STRING" id="1045773.SAMN05216555_1179"/>
<keyword evidence="5 14" id="KW-0812">Transmembrane</keyword>
<evidence type="ECO:0000256" key="10">
    <source>
        <dbReference type="ARBA" id="ARBA00022989"/>
    </source>
</evidence>
<feature type="transmembrane region" description="Helical" evidence="14">
    <location>
        <begin position="23"/>
        <end position="43"/>
    </location>
</feature>
<dbReference type="AlphaFoldDB" id="A0A1G8WQK8"/>
<evidence type="ECO:0000256" key="2">
    <source>
        <dbReference type="ARBA" id="ARBA00007931"/>
    </source>
</evidence>
<dbReference type="GO" id="GO:0005886">
    <property type="term" value="C:plasma membrane"/>
    <property type="evidence" value="ECO:0007669"/>
    <property type="project" value="UniProtKB-SubCell"/>
</dbReference>
<evidence type="ECO:0000256" key="5">
    <source>
        <dbReference type="ARBA" id="ARBA00022692"/>
    </source>
</evidence>
<evidence type="ECO:0000256" key="15">
    <source>
        <dbReference type="PIRSR" id="PIRSR006404-1"/>
    </source>
</evidence>
<dbReference type="Pfam" id="PF02163">
    <property type="entry name" value="Peptidase_M50"/>
    <property type="match status" value="2"/>
</dbReference>
<dbReference type="PIRSF" id="PIRSF006404">
    <property type="entry name" value="UCP006404_Pept_M50_CBS"/>
    <property type="match status" value="1"/>
</dbReference>
<dbReference type="InterPro" id="IPR016483">
    <property type="entry name" value="UCP006404_Pept_M50_CBS"/>
</dbReference>
<dbReference type="GO" id="GO:0006508">
    <property type="term" value="P:proteolysis"/>
    <property type="evidence" value="ECO:0007669"/>
    <property type="project" value="UniProtKB-KW"/>
</dbReference>
<dbReference type="PANTHER" id="PTHR39188">
    <property type="entry name" value="MEMBRANE-ASSOCIATED ZINC METALLOPROTEASE M50B"/>
    <property type="match status" value="1"/>
</dbReference>
<evidence type="ECO:0000256" key="3">
    <source>
        <dbReference type="ARBA" id="ARBA00022475"/>
    </source>
</evidence>
<evidence type="ECO:0000256" key="13">
    <source>
        <dbReference type="ARBA" id="ARBA00023136"/>
    </source>
</evidence>
<dbReference type="GO" id="GO:0008237">
    <property type="term" value="F:metallopeptidase activity"/>
    <property type="evidence" value="ECO:0007669"/>
    <property type="project" value="UniProtKB-UniRule"/>
</dbReference>
<evidence type="ECO:0000256" key="11">
    <source>
        <dbReference type="ARBA" id="ARBA00023049"/>
    </source>
</evidence>
<sequence length="387" mass="40276">MGGHAPDHSAHGGRKDGIPLGKIAGIPVYLAYSWFVIALFIVITNGPPLAATSGLGMAGYLVAFAYAVLLAVSVLVHELAHAFSARMFGWPTDRIVLNLWGGHTQFESFTASPGRSVIVALAGPAANFALAGVAWPLVEARVFSGAADSLLNSAMWVNFLIGVFNVLPGLPLDGGRLVESIVWKATGSQEKGTIAAGWAGRAIVVALLALFIVVPWLRGDRLDFARTVIALLVCGFLWLGASAAINHATMRGRLRFVNARDLAEPAVGVPDTASVADALRLSPEGRPAVVVQDADGRPRAWVVPSSALAVPPEQQGTTPVTAVTAALAPGAYVLSSDGGQELIQYLARLDCGEYAVVDDAGVVTGLLRQQAVVSAITGKDARRSGHA</sequence>
<feature type="transmembrane region" description="Helical" evidence="14">
    <location>
        <begin position="224"/>
        <end position="245"/>
    </location>
</feature>
<dbReference type="EMBL" id="FNEI01000017">
    <property type="protein sequence ID" value="SDJ79915.1"/>
    <property type="molecule type" value="Genomic_DNA"/>
</dbReference>
<keyword evidence="6 14" id="KW-0479">Metal-binding</keyword>
<organism evidence="18 19">
    <name type="scientific">Arthrobacter cupressi</name>
    <dbReference type="NCBI Taxonomy" id="1045773"/>
    <lineage>
        <taxon>Bacteria</taxon>
        <taxon>Bacillati</taxon>
        <taxon>Actinomycetota</taxon>
        <taxon>Actinomycetes</taxon>
        <taxon>Micrococcales</taxon>
        <taxon>Micrococcaceae</taxon>
        <taxon>Arthrobacter</taxon>
    </lineage>
</organism>
<reference evidence="19" key="1">
    <citation type="submission" date="2016-10" db="EMBL/GenBank/DDBJ databases">
        <authorList>
            <person name="Varghese N."/>
            <person name="Submissions S."/>
        </authorList>
    </citation>
    <scope>NUCLEOTIDE SEQUENCE [LARGE SCALE GENOMIC DNA]</scope>
    <source>
        <strain evidence="19">CGMCC 1.10783</strain>
    </source>
</reference>
<dbReference type="PANTHER" id="PTHR39188:SF3">
    <property type="entry name" value="STAGE IV SPORULATION PROTEIN FB"/>
    <property type="match status" value="1"/>
</dbReference>
<evidence type="ECO:0000256" key="7">
    <source>
        <dbReference type="ARBA" id="ARBA00022737"/>
    </source>
</evidence>
<evidence type="ECO:0000259" key="17">
    <source>
        <dbReference type="Pfam" id="PF02163"/>
    </source>
</evidence>
<keyword evidence="12" id="KW-0129">CBS domain</keyword>
<dbReference type="InterPro" id="IPR008915">
    <property type="entry name" value="Peptidase_M50"/>
</dbReference>
<comment type="similarity">
    <text evidence="2 14">Belongs to the peptidase M50B family.</text>
</comment>
<evidence type="ECO:0000256" key="14">
    <source>
        <dbReference type="PIRNR" id="PIRNR006404"/>
    </source>
</evidence>
<gene>
    <name evidence="18" type="ORF">SAMN05216555_1179</name>
</gene>
<feature type="transmembrane region" description="Helical" evidence="14">
    <location>
        <begin position="55"/>
        <end position="76"/>
    </location>
</feature>
<feature type="binding site" evidence="16">
    <location>
        <position position="173"/>
    </location>
    <ligand>
        <name>Zn(2+)</name>
        <dbReference type="ChEBI" id="CHEBI:29105"/>
        <note>catalytic</note>
    </ligand>
</feature>
<keyword evidence="13 14" id="KW-0472">Membrane</keyword>
<dbReference type="RefSeq" id="WP_074590940.1">
    <property type="nucleotide sequence ID" value="NZ_FNEI01000017.1"/>
</dbReference>
<name>A0A1G8WQK8_9MICC</name>
<dbReference type="SUPFAM" id="SSF54631">
    <property type="entry name" value="CBS-domain pair"/>
    <property type="match status" value="1"/>
</dbReference>
<feature type="active site" evidence="15">
    <location>
        <position position="78"/>
    </location>
</feature>
<protein>
    <recommendedName>
        <fullName evidence="14">Zinc metalloprotease</fullName>
    </recommendedName>
</protein>
<feature type="transmembrane region" description="Helical" evidence="14">
    <location>
        <begin position="150"/>
        <end position="172"/>
    </location>
</feature>
<evidence type="ECO:0000256" key="1">
    <source>
        <dbReference type="ARBA" id="ARBA00004651"/>
    </source>
</evidence>
<dbReference type="InterPro" id="IPR046342">
    <property type="entry name" value="CBS_dom_sf"/>
</dbReference>
<keyword evidence="3 14" id="KW-1003">Cell membrane</keyword>
<keyword evidence="4 14" id="KW-0645">Protease</keyword>
<feature type="transmembrane region" description="Helical" evidence="14">
    <location>
        <begin position="117"/>
        <end position="138"/>
    </location>
</feature>
<keyword evidence="11 14" id="KW-0482">Metalloprotease</keyword>
<feature type="binding site" evidence="16">
    <location>
        <position position="77"/>
    </location>
    <ligand>
        <name>Zn(2+)</name>
        <dbReference type="ChEBI" id="CHEBI:29105"/>
        <note>catalytic</note>
    </ligand>
</feature>
<evidence type="ECO:0000256" key="9">
    <source>
        <dbReference type="ARBA" id="ARBA00022833"/>
    </source>
</evidence>
<proteinExistence type="inferred from homology"/>
<accession>A0A1G8WQK8</accession>
<feature type="binding site" evidence="16">
    <location>
        <position position="81"/>
    </location>
    <ligand>
        <name>Zn(2+)</name>
        <dbReference type="ChEBI" id="CHEBI:29105"/>
        <note>catalytic</note>
    </ligand>
</feature>
<comment type="cofactor">
    <cofactor evidence="14 16">
        <name>Zn(2+)</name>
        <dbReference type="ChEBI" id="CHEBI:29105"/>
    </cofactor>
    <text evidence="14 16">Binds 1 zinc ion per subunit.</text>
</comment>
<feature type="transmembrane region" description="Helical" evidence="14">
    <location>
        <begin position="193"/>
        <end position="218"/>
    </location>
</feature>
<dbReference type="GO" id="GO:0046872">
    <property type="term" value="F:metal ion binding"/>
    <property type="evidence" value="ECO:0007669"/>
    <property type="project" value="UniProtKB-UniRule"/>
</dbReference>
<evidence type="ECO:0000256" key="6">
    <source>
        <dbReference type="ARBA" id="ARBA00022723"/>
    </source>
</evidence>
<feature type="domain" description="Peptidase M50" evidence="17">
    <location>
        <begin position="145"/>
        <end position="204"/>
    </location>
</feature>
<keyword evidence="19" id="KW-1185">Reference proteome</keyword>
<evidence type="ECO:0000313" key="19">
    <source>
        <dbReference type="Proteomes" id="UP000182130"/>
    </source>
</evidence>
<evidence type="ECO:0000256" key="12">
    <source>
        <dbReference type="ARBA" id="ARBA00023122"/>
    </source>
</evidence>
<keyword evidence="10 14" id="KW-1133">Transmembrane helix</keyword>
<comment type="subcellular location">
    <subcellularLocation>
        <location evidence="1 14">Cell membrane</location>
        <topology evidence="1 14">Multi-pass membrane protein</topology>
    </subcellularLocation>
</comment>
<dbReference type="Proteomes" id="UP000182130">
    <property type="component" value="Unassembled WGS sequence"/>
</dbReference>
<keyword evidence="8 14" id="KW-0378">Hydrolase</keyword>
<keyword evidence="9 14" id="KW-0862">Zinc</keyword>
<evidence type="ECO:0000256" key="4">
    <source>
        <dbReference type="ARBA" id="ARBA00022670"/>
    </source>
</evidence>
<feature type="domain" description="Peptidase M50" evidence="17">
    <location>
        <begin position="66"/>
        <end position="138"/>
    </location>
</feature>